<keyword evidence="3 7" id="KW-0547">Nucleotide-binding</keyword>
<evidence type="ECO:0000256" key="5">
    <source>
        <dbReference type="ARBA" id="ARBA00022917"/>
    </source>
</evidence>
<feature type="active site" description="Charge relay system" evidence="7">
    <location>
        <position position="142"/>
    </location>
</feature>
<evidence type="ECO:0000313" key="11">
    <source>
        <dbReference type="Proteomes" id="UP001313282"/>
    </source>
</evidence>
<protein>
    <recommendedName>
        <fullName evidence="7">Glutamyl-tRNA(Gln) amidotransferase subunit A, mitochondrial</fullName>
        <shortName evidence="7">Glu-AdT subunit A</shortName>
        <ecNumber evidence="7">6.3.5.7</ecNumber>
    </recommendedName>
</protein>
<comment type="catalytic activity">
    <reaction evidence="6 7">
        <text>L-glutamyl-tRNA(Gln) + L-glutamine + ATP + H2O = L-glutaminyl-tRNA(Gln) + L-glutamate + ADP + phosphate + H(+)</text>
        <dbReference type="Rhea" id="RHEA:17521"/>
        <dbReference type="Rhea" id="RHEA-COMP:9681"/>
        <dbReference type="Rhea" id="RHEA-COMP:9684"/>
        <dbReference type="ChEBI" id="CHEBI:15377"/>
        <dbReference type="ChEBI" id="CHEBI:15378"/>
        <dbReference type="ChEBI" id="CHEBI:29985"/>
        <dbReference type="ChEBI" id="CHEBI:30616"/>
        <dbReference type="ChEBI" id="CHEBI:43474"/>
        <dbReference type="ChEBI" id="CHEBI:58359"/>
        <dbReference type="ChEBI" id="CHEBI:78520"/>
        <dbReference type="ChEBI" id="CHEBI:78521"/>
        <dbReference type="ChEBI" id="CHEBI:456216"/>
        <dbReference type="EC" id="6.3.5.7"/>
    </reaction>
</comment>
<dbReference type="GO" id="GO:0005524">
    <property type="term" value="F:ATP binding"/>
    <property type="evidence" value="ECO:0007669"/>
    <property type="project" value="UniProtKB-KW"/>
</dbReference>
<evidence type="ECO:0000256" key="8">
    <source>
        <dbReference type="SAM" id="MobiDB-lite"/>
    </source>
</evidence>
<evidence type="ECO:0000259" key="9">
    <source>
        <dbReference type="Pfam" id="PF01425"/>
    </source>
</evidence>
<keyword evidence="5 7" id="KW-0648">Protein biosynthesis</keyword>
<dbReference type="GO" id="GO:0070681">
    <property type="term" value="P:glutaminyl-tRNAGln biosynthesis via transamidation"/>
    <property type="evidence" value="ECO:0007669"/>
    <property type="project" value="UniProtKB-UniRule"/>
</dbReference>
<dbReference type="PANTHER" id="PTHR11895">
    <property type="entry name" value="TRANSAMIDASE"/>
    <property type="match status" value="1"/>
</dbReference>
<dbReference type="InterPro" id="IPR000120">
    <property type="entry name" value="Amidase"/>
</dbReference>
<comment type="subcellular location">
    <subcellularLocation>
        <location evidence="7">Mitochondrion</location>
    </subcellularLocation>
</comment>
<feature type="region of interest" description="Disordered" evidence="8">
    <location>
        <begin position="224"/>
        <end position="252"/>
    </location>
</feature>
<dbReference type="GO" id="GO:0005739">
    <property type="term" value="C:mitochondrion"/>
    <property type="evidence" value="ECO:0007669"/>
    <property type="project" value="UniProtKB-SubCell"/>
</dbReference>
<dbReference type="EMBL" id="JAVHNR010000003">
    <property type="protein sequence ID" value="KAK6347742.1"/>
    <property type="molecule type" value="Genomic_DNA"/>
</dbReference>
<dbReference type="InterPro" id="IPR023631">
    <property type="entry name" value="Amidase_dom"/>
</dbReference>
<proteinExistence type="inferred from homology"/>
<evidence type="ECO:0000256" key="7">
    <source>
        <dbReference type="HAMAP-Rule" id="MF_03150"/>
    </source>
</evidence>
<reference evidence="10 11" key="1">
    <citation type="submission" date="2019-10" db="EMBL/GenBank/DDBJ databases">
        <authorList>
            <person name="Palmer J.M."/>
        </authorList>
    </citation>
    <scope>NUCLEOTIDE SEQUENCE [LARGE SCALE GENOMIC DNA]</scope>
    <source>
        <strain evidence="10 11">TWF718</strain>
    </source>
</reference>
<accession>A0AAN8RNZ9</accession>
<feature type="active site" description="Acyl-ester intermediate" evidence="7">
    <location>
        <position position="166"/>
    </location>
</feature>
<evidence type="ECO:0000256" key="2">
    <source>
        <dbReference type="ARBA" id="ARBA00022598"/>
    </source>
</evidence>
<keyword evidence="4 7" id="KW-0067">ATP-binding</keyword>
<evidence type="ECO:0000256" key="6">
    <source>
        <dbReference type="ARBA" id="ARBA00047407"/>
    </source>
</evidence>
<dbReference type="GO" id="GO:0032543">
    <property type="term" value="P:mitochondrial translation"/>
    <property type="evidence" value="ECO:0007669"/>
    <property type="project" value="UniProtKB-UniRule"/>
</dbReference>
<dbReference type="InterPro" id="IPR036928">
    <property type="entry name" value="AS_sf"/>
</dbReference>
<dbReference type="InterPro" id="IPR004412">
    <property type="entry name" value="GatA"/>
</dbReference>
<feature type="active site" description="Charge relay system" evidence="7">
    <location>
        <position position="64"/>
    </location>
</feature>
<evidence type="ECO:0000256" key="4">
    <source>
        <dbReference type="ARBA" id="ARBA00022840"/>
    </source>
</evidence>
<dbReference type="EC" id="6.3.5.7" evidence="7"/>
<name>A0AAN8RNZ9_9PEZI</name>
<keyword evidence="11" id="KW-1185">Reference proteome</keyword>
<comment type="function">
    <text evidence="7">Allows the formation of correctly charged Gln-tRNA(Gln) through the transamidation of misacylated Glu-tRNA(Gln) in the mitochondria. The reaction takes place in the presence of glutamine and ATP through an activated gamma-phospho-Glu-tRNA(Gln).</text>
</comment>
<keyword evidence="7" id="KW-0496">Mitochondrion</keyword>
<dbReference type="GO" id="GO:0050567">
    <property type="term" value="F:glutaminyl-tRNA synthase (glutamine-hydrolyzing) activity"/>
    <property type="evidence" value="ECO:0007669"/>
    <property type="project" value="UniProtKB-UniRule"/>
</dbReference>
<dbReference type="Proteomes" id="UP001313282">
    <property type="component" value="Unassembled WGS sequence"/>
</dbReference>
<keyword evidence="2 7" id="KW-0436">Ligase</keyword>
<dbReference type="PROSITE" id="PS00571">
    <property type="entry name" value="AMIDASES"/>
    <property type="match status" value="1"/>
</dbReference>
<dbReference type="Gene3D" id="3.90.1300.10">
    <property type="entry name" value="Amidase signature (AS) domain"/>
    <property type="match status" value="1"/>
</dbReference>
<comment type="subunit">
    <text evidence="7">Subunit of the heterotrimeric GatCAB amidotransferase (AdT) complex, composed of A, B and C subunits.</text>
</comment>
<dbReference type="HAMAP" id="MF_00120">
    <property type="entry name" value="GatA"/>
    <property type="match status" value="1"/>
</dbReference>
<sequence>MAAKNVMHEAANCLRNIHQKNAFLNAFVCVSPQKEVTEQALASSDRKNTGTSLSPLDGLPFAVKDNLCTKDMATSCSSLMLADFSPEYDSTVVSKLRNAGAIVIGKTNMDEFGMGSHSTTGSRGPVRNPYSPYPSVYSAGGSSGGSAAAVAGNMCFGALGSDTGGSIRLPASYCGVIGFKPSYGLLSRQGLVPYANSLDTVGILARDVSSARLVFDCLNEADPADPSSLGGRSRRKIKHHATGPRSAGNQHRPWNIGVPVDYNVTEISPSLKSAWISTLANLRDLGHNIKAVNMPSTRHAVSSYYIIALAEASSNLAKYDGIQFGPHTATASKPTNGISNSLQLVAATRETGFGKEVRRRILLGNYSLTSEAMENYFIHAQRIRRLVKEDFDGIFSSPNPLSSRTGQSLGSKTGVDFLVSPVSTSPAPSLENVAKEDGVGVGGYINDVFTVPASMAGLPAISVPVHGDGDLPIGLQVTAQYGDEEHLFEVATLIESLLENA</sequence>
<comment type="caution">
    <text evidence="10">The sequence shown here is derived from an EMBL/GenBank/DDBJ whole genome shotgun (WGS) entry which is preliminary data.</text>
</comment>
<dbReference type="Pfam" id="PF01425">
    <property type="entry name" value="Amidase"/>
    <property type="match status" value="1"/>
</dbReference>
<evidence type="ECO:0000256" key="3">
    <source>
        <dbReference type="ARBA" id="ARBA00022741"/>
    </source>
</evidence>
<feature type="domain" description="Amidase" evidence="9">
    <location>
        <begin position="12"/>
        <end position="487"/>
    </location>
</feature>
<evidence type="ECO:0000313" key="10">
    <source>
        <dbReference type="EMBL" id="KAK6347742.1"/>
    </source>
</evidence>
<gene>
    <name evidence="10" type="primary">HER2_1</name>
    <name evidence="10" type="ORF">TWF718_005574</name>
</gene>
<dbReference type="InterPro" id="IPR020556">
    <property type="entry name" value="Amidase_CS"/>
</dbReference>
<evidence type="ECO:0000256" key="1">
    <source>
        <dbReference type="ARBA" id="ARBA00008069"/>
    </source>
</evidence>
<comment type="similarity">
    <text evidence="1 7">Belongs to the amidase family. GatA subfamily.</text>
</comment>
<dbReference type="GO" id="GO:0030956">
    <property type="term" value="C:glutamyl-tRNA(Gln) amidotransferase complex"/>
    <property type="evidence" value="ECO:0007669"/>
    <property type="project" value="UniProtKB-UniRule"/>
</dbReference>
<feature type="compositionally biased region" description="Basic residues" evidence="8">
    <location>
        <begin position="232"/>
        <end position="242"/>
    </location>
</feature>
<dbReference type="PANTHER" id="PTHR11895:SF7">
    <property type="entry name" value="GLUTAMYL-TRNA(GLN) AMIDOTRANSFERASE SUBUNIT A, MITOCHONDRIAL"/>
    <property type="match status" value="1"/>
</dbReference>
<dbReference type="SUPFAM" id="SSF75304">
    <property type="entry name" value="Amidase signature (AS) enzymes"/>
    <property type="match status" value="1"/>
</dbReference>
<organism evidence="10 11">
    <name type="scientific">Orbilia javanica</name>
    <dbReference type="NCBI Taxonomy" id="47235"/>
    <lineage>
        <taxon>Eukaryota</taxon>
        <taxon>Fungi</taxon>
        <taxon>Dikarya</taxon>
        <taxon>Ascomycota</taxon>
        <taxon>Pezizomycotina</taxon>
        <taxon>Orbiliomycetes</taxon>
        <taxon>Orbiliales</taxon>
        <taxon>Orbiliaceae</taxon>
        <taxon>Orbilia</taxon>
    </lineage>
</organism>
<dbReference type="AlphaFoldDB" id="A0AAN8RNZ9"/>